<feature type="domain" description="DUF6603" evidence="1">
    <location>
        <begin position="1592"/>
        <end position="2142"/>
    </location>
</feature>
<dbReference type="Pfam" id="PF20248">
    <property type="entry name" value="DUF6603"/>
    <property type="match status" value="1"/>
</dbReference>
<dbReference type="Gene3D" id="3.60.15.10">
    <property type="entry name" value="Ribonuclease Z/Hydroxyacylglutathione hydrolase-like"/>
    <property type="match status" value="1"/>
</dbReference>
<gene>
    <name evidence="2" type="ORF">TWF506_006107</name>
</gene>
<dbReference type="EMBL" id="JAVHJM010000003">
    <property type="protein sequence ID" value="KAK6516196.1"/>
    <property type="molecule type" value="Genomic_DNA"/>
</dbReference>
<protein>
    <recommendedName>
        <fullName evidence="1">DUF6603 domain-containing protein</fullName>
    </recommendedName>
</protein>
<dbReference type="Proteomes" id="UP001307849">
    <property type="component" value="Unassembled WGS sequence"/>
</dbReference>
<sequence length="2392" mass="265871">MAYNYTVESCHINVGSGDGAIHILTYGKVNPGPGDRRKVVRAIFMDGGKNDGSVKAKKDKDSQPGSDKKLRETIKRTIMDIEDWFCCKNKHDGDKSRLRFNAFICTHWDIDHFSGVLRALGVFMRESQDDDDFKINDKVCLNRAFFDEDGNPESLFIAPYFITPAPDTVYPGDGNNLHGGSEWSKSSLHKLRDKVASKCKDVLRGGTDLELRDNDGTVLKRFKTVDIKLPADGWQPQQLLLKTEWRQLLGRNFLQDSDQEAIVGDTDTIENLAALLVRNRPTLHANDLPNGEIPARIPAMYCIAVNQRTMGAAPYGVMKHTYTNTNLSSVCCMIVWNRVNTDDPGHRSHYFAGDANIQLETRLLNWIAPGWADGTGAPQVSSMKLSHHGARSSNPVEMWMAFNPISIFASAGRVRSHAHPRWELVALSHLWNKMRNRDGCNTGQYHQRLLYLTSYPVWLVWEDDSYNLEDKNTNEMADTGPFADDWLKLITEYNVRFPNAPLATEENFFNEWKDNHNNVQNDYTRVEFVCKRLSKALKEISHIDPTNSDLSEAGLVQLLLDGNPTVQYKEIVYVQISSTGTATEEGVTWVKMAGILKGHCEWSLELFKKHEPDEKLKAQPEKVKELRGLKRKIKLKWDWIQKNKVPKDDPDSEKTGFLKFWQKSNRDSKSTDPIEIDDNWDLLSLDDFSDEEEITVASESAPDPSYGLTFLDRSHYLIPETWRGLDQADVPVIRIPKAHPMFNFMEGIPFRALVIQRKPVGKEDILLAENDPTAAWFATIHGNEARPLSIRFETWPPPDAKIRVPDRDITLSATTLPVFSFDFLISSKYKVTMDTTSAESVLEDITTPLLQSMMVDNSILIFGLNPACPSFDIPLSEVAKYFGFSMDKFFVMKILGKMTLKLDTEVQGANEKKRNALWFRPDEDWETVLRLQFRAETPLINDLLRKHISDFKISNVKVIGKKIAYRSKRVGKEFANFQGHLTFLLDFEIGALKLEASVEISDKFVVLRLRNNKSLVNGLGQILSWLGKKLGENTLNLNDLLTSAGEILDKETIAFRGLDIVLNVGQDGNLTGIDSINISFQVLLKIGGYEEDKGKVPIVFLFEFNWSKASGPSLRGSLWPGTPKIGIEHYAKAAPGWERHTRFEPVTNSSRAAGTLNLKSLLSSPSIENIPNGIPTNITQLSILITKAGLRVEGAIQCDKQTNKGDRKVPALSLDQVAVVAEYNWDPKNRGLTIDLGVDLSLDPPKANSAGEILEDLAPARLSGFVSYDSAAKSWSLGASLEDLTVAHIASFWTERSRKGAMAFLEKIKIDYLELEYSYNPSDGDPSYFLFKGDLSLGLLSFNLEYENKGSEWSFIAKLSAGDKNSDLGVTVEDVLKSIVGESPSELPGAVASIKLDPPKAGNEFFRFKCFEKDDHVVFLLTVKVSKISLSFMQIRHVSWDKTVKSKRIIKAAITDIPTIDVGIVGKLPQPFDQLFFLWTNEGGQDELTKETKTRGLLKQELDIINGIKDPADSEKLFFKANKKVADYKNEDVVITAGSHIFVVMKTPVGESNVLLDYAFKSKPKTKALTAGNEVSIWEGESPDNKGSKAPLKKSIGPLSIENVGLIYKDGELGVVFDATFLMGPIGLSLLGFGVRVPFDKTYNLKNPPPVEKVKFSLEGMVVSFERPPLTVAGGFKRSVMDGAECYAGGLIIKFDPWQFQAAGVYATVPRNRKTKAITAREANSDMTIQDSSDKFTMVFIYFKLNGPLFTVGFADISGLTGGFGVNSDINTPTVDQVVSFPFVKPGGTGKESDSPLATISGLLDGTWFSPSEGKFWVAAGLKVSAFQMLNVDAVLVLKFNPSVKIGIFGVATCDVPSSKSPVKFAYVELGISCCLDVEAGTFKLEAQLSPNSFVLHPSCHLTGGFALFSWFKDGPDAVSGDWVMTIGGYHQAFVAPRQYPKPPRLRISWSLDDHLSVSGEAYFAITPKICMGGGRLHAALSLGALYAYFDAYVDFLINYKPFHFQAEGGISVGVRFTLDLWLVTIRIAVEIGATLKLAGPPMGGVVHVDFWVFGFDIEFGASPRAAPKLSLEEFWQTALKDSKSTAAKMITSGSEKDVEDEAAGVEKAFLITCESGLEPEDKKETKENDPWFVRPDNFAFNATLKFAANKITFIKSFKVDENPSLSKATPQDVEVEEKHKNIYARPMGVAHSLKSELTVTVYQYSKDVCALRNTDPGELLAFIIKDRVWDVKPIIKSVPQSIWGKYEAKTDPKASGNRSSELLNGNNVSIPLVMGLSIKPPEPEMSEDKIQKFNIVKDMKQSVYTDDTVVDFPKGVPASKNWAPRPTKPKPEQVVAIWEKGENDPINVVNLWAAKMKYPEGTKITGARPSKLLKKYAQMVPAMPLIATGGP</sequence>
<accession>A0AAN8S096</accession>
<keyword evidence="3" id="KW-1185">Reference proteome</keyword>
<name>A0AAN8S096_9PEZI</name>
<organism evidence="2 3">
    <name type="scientific">Arthrobotrys conoides</name>
    <dbReference type="NCBI Taxonomy" id="74498"/>
    <lineage>
        <taxon>Eukaryota</taxon>
        <taxon>Fungi</taxon>
        <taxon>Dikarya</taxon>
        <taxon>Ascomycota</taxon>
        <taxon>Pezizomycotina</taxon>
        <taxon>Orbiliomycetes</taxon>
        <taxon>Orbiliales</taxon>
        <taxon>Orbiliaceae</taxon>
        <taxon>Arthrobotrys</taxon>
    </lineage>
</organism>
<dbReference type="InterPro" id="IPR046538">
    <property type="entry name" value="DUF6603"/>
</dbReference>
<dbReference type="InterPro" id="IPR036866">
    <property type="entry name" value="RibonucZ/Hydroxyglut_hydro"/>
</dbReference>
<comment type="caution">
    <text evidence="2">The sequence shown here is derived from an EMBL/GenBank/DDBJ whole genome shotgun (WGS) entry which is preliminary data.</text>
</comment>
<reference evidence="2 3" key="1">
    <citation type="submission" date="2019-10" db="EMBL/GenBank/DDBJ databases">
        <authorList>
            <person name="Palmer J.M."/>
        </authorList>
    </citation>
    <scope>NUCLEOTIDE SEQUENCE [LARGE SCALE GENOMIC DNA]</scope>
    <source>
        <strain evidence="2 3">TWF506</strain>
    </source>
</reference>
<evidence type="ECO:0000259" key="1">
    <source>
        <dbReference type="Pfam" id="PF20248"/>
    </source>
</evidence>
<evidence type="ECO:0000313" key="2">
    <source>
        <dbReference type="EMBL" id="KAK6516196.1"/>
    </source>
</evidence>
<evidence type="ECO:0000313" key="3">
    <source>
        <dbReference type="Proteomes" id="UP001307849"/>
    </source>
</evidence>
<proteinExistence type="predicted"/>